<gene>
    <name evidence="1" type="ORF">GDO54_006768</name>
</gene>
<reference evidence="1" key="1">
    <citation type="thesis" date="2020" institute="ProQuest LLC" country="789 East Eisenhower Parkway, Ann Arbor, MI, USA">
        <title>Comparative Genomics and Chromosome Evolution.</title>
        <authorList>
            <person name="Mudd A.B."/>
        </authorList>
    </citation>
    <scope>NUCLEOTIDE SEQUENCE</scope>
    <source>
        <strain evidence="1">1538</strain>
        <tissue evidence="1">Blood</tissue>
    </source>
</reference>
<sequence length="81" mass="9942">MSSSDITPYSTARTLLKKKMRYLYFFRLKKEKKYWWTYTDIKVNKNYHKENLYSRSCICLGTHQMEKEICSEWRQKAVDSI</sequence>
<name>A0AAV3B5X5_PYXAD</name>
<organism evidence="1 2">
    <name type="scientific">Pyxicephalus adspersus</name>
    <name type="common">African bullfrog</name>
    <dbReference type="NCBI Taxonomy" id="30357"/>
    <lineage>
        <taxon>Eukaryota</taxon>
        <taxon>Metazoa</taxon>
        <taxon>Chordata</taxon>
        <taxon>Craniata</taxon>
        <taxon>Vertebrata</taxon>
        <taxon>Euteleostomi</taxon>
        <taxon>Amphibia</taxon>
        <taxon>Batrachia</taxon>
        <taxon>Anura</taxon>
        <taxon>Neobatrachia</taxon>
        <taxon>Ranoidea</taxon>
        <taxon>Pyxicephalidae</taxon>
        <taxon>Pyxicephalinae</taxon>
        <taxon>Pyxicephalus</taxon>
    </lineage>
</organism>
<comment type="caution">
    <text evidence="1">The sequence shown here is derived from an EMBL/GenBank/DDBJ whole genome shotgun (WGS) entry which is preliminary data.</text>
</comment>
<dbReference type="EMBL" id="DYDO01000002">
    <property type="protein sequence ID" value="DBA30832.1"/>
    <property type="molecule type" value="Genomic_DNA"/>
</dbReference>
<evidence type="ECO:0000313" key="2">
    <source>
        <dbReference type="Proteomes" id="UP001181693"/>
    </source>
</evidence>
<dbReference type="AlphaFoldDB" id="A0AAV3B5X5"/>
<protein>
    <submittedName>
        <fullName evidence="1">Uncharacterized protein</fullName>
    </submittedName>
</protein>
<accession>A0AAV3B5X5</accession>
<keyword evidence="2" id="KW-1185">Reference proteome</keyword>
<dbReference type="Proteomes" id="UP001181693">
    <property type="component" value="Unassembled WGS sequence"/>
</dbReference>
<proteinExistence type="predicted"/>
<evidence type="ECO:0000313" key="1">
    <source>
        <dbReference type="EMBL" id="DBA30832.1"/>
    </source>
</evidence>